<evidence type="ECO:0000256" key="4">
    <source>
        <dbReference type="ARBA" id="ARBA00023002"/>
    </source>
</evidence>
<dbReference type="AlphaFoldDB" id="A0A4S8LVZ7"/>
<keyword evidence="8" id="KW-1185">Reference proteome</keyword>
<dbReference type="PANTHER" id="PTHR43004:SF19">
    <property type="entry name" value="BINDING MONOOXYGENASE, PUTATIVE (JCVI)-RELATED"/>
    <property type="match status" value="1"/>
</dbReference>
<reference evidence="7 8" key="1">
    <citation type="journal article" date="2019" name="Nat. Ecol. Evol.">
        <title>Megaphylogeny resolves global patterns of mushroom evolution.</title>
        <authorList>
            <person name="Varga T."/>
            <person name="Krizsan K."/>
            <person name="Foldi C."/>
            <person name="Dima B."/>
            <person name="Sanchez-Garcia M."/>
            <person name="Sanchez-Ramirez S."/>
            <person name="Szollosi G.J."/>
            <person name="Szarkandi J.G."/>
            <person name="Papp V."/>
            <person name="Albert L."/>
            <person name="Andreopoulos W."/>
            <person name="Angelini C."/>
            <person name="Antonin V."/>
            <person name="Barry K.W."/>
            <person name="Bougher N.L."/>
            <person name="Buchanan P."/>
            <person name="Buyck B."/>
            <person name="Bense V."/>
            <person name="Catcheside P."/>
            <person name="Chovatia M."/>
            <person name="Cooper J."/>
            <person name="Damon W."/>
            <person name="Desjardin D."/>
            <person name="Finy P."/>
            <person name="Geml J."/>
            <person name="Haridas S."/>
            <person name="Hughes K."/>
            <person name="Justo A."/>
            <person name="Karasinski D."/>
            <person name="Kautmanova I."/>
            <person name="Kiss B."/>
            <person name="Kocsube S."/>
            <person name="Kotiranta H."/>
            <person name="LaButti K.M."/>
            <person name="Lechner B.E."/>
            <person name="Liimatainen K."/>
            <person name="Lipzen A."/>
            <person name="Lukacs Z."/>
            <person name="Mihaltcheva S."/>
            <person name="Morgado L.N."/>
            <person name="Niskanen T."/>
            <person name="Noordeloos M.E."/>
            <person name="Ohm R.A."/>
            <person name="Ortiz-Santana B."/>
            <person name="Ovrebo C."/>
            <person name="Racz N."/>
            <person name="Riley R."/>
            <person name="Savchenko A."/>
            <person name="Shiryaev A."/>
            <person name="Soop K."/>
            <person name="Spirin V."/>
            <person name="Szebenyi C."/>
            <person name="Tomsovsky M."/>
            <person name="Tulloss R.E."/>
            <person name="Uehling J."/>
            <person name="Grigoriev I.V."/>
            <person name="Vagvolgyi C."/>
            <person name="Papp T."/>
            <person name="Martin F.M."/>
            <person name="Miettinen O."/>
            <person name="Hibbett D.S."/>
            <person name="Nagy L.G."/>
        </authorList>
    </citation>
    <scope>NUCLEOTIDE SEQUENCE [LARGE SCALE GENOMIC DNA]</scope>
    <source>
        <strain evidence="7 8">CBS 962.96</strain>
    </source>
</reference>
<dbReference type="GO" id="GO:0071949">
    <property type="term" value="F:FAD binding"/>
    <property type="evidence" value="ECO:0007669"/>
    <property type="project" value="InterPro"/>
</dbReference>
<protein>
    <submittedName>
        <fullName evidence="7">FAD/NAD(P)-binding domain-containing protein</fullName>
    </submittedName>
</protein>
<keyword evidence="4" id="KW-0560">Oxidoreductase</keyword>
<dbReference type="SUPFAM" id="SSF51905">
    <property type="entry name" value="FAD/NAD(P)-binding domain"/>
    <property type="match status" value="1"/>
</dbReference>
<dbReference type="OrthoDB" id="10016252at2759"/>
<organism evidence="7 8">
    <name type="scientific">Dendrothele bispora (strain CBS 962.96)</name>
    <dbReference type="NCBI Taxonomy" id="1314807"/>
    <lineage>
        <taxon>Eukaryota</taxon>
        <taxon>Fungi</taxon>
        <taxon>Dikarya</taxon>
        <taxon>Basidiomycota</taxon>
        <taxon>Agaricomycotina</taxon>
        <taxon>Agaricomycetes</taxon>
        <taxon>Agaricomycetidae</taxon>
        <taxon>Agaricales</taxon>
        <taxon>Agaricales incertae sedis</taxon>
        <taxon>Dendrothele</taxon>
    </lineage>
</organism>
<evidence type="ECO:0000313" key="7">
    <source>
        <dbReference type="EMBL" id="THU93313.1"/>
    </source>
</evidence>
<accession>A0A4S8LVZ7</accession>
<evidence type="ECO:0000313" key="8">
    <source>
        <dbReference type="Proteomes" id="UP000297245"/>
    </source>
</evidence>
<gene>
    <name evidence="7" type="ORF">K435DRAFT_840315</name>
</gene>
<name>A0A4S8LVZ7_DENBC</name>
<keyword evidence="5" id="KW-0472">Membrane</keyword>
<evidence type="ECO:0000256" key="3">
    <source>
        <dbReference type="ARBA" id="ARBA00022827"/>
    </source>
</evidence>
<feature type="domain" description="FAD-binding" evidence="6">
    <location>
        <begin position="334"/>
        <end position="378"/>
    </location>
</feature>
<keyword evidence="3" id="KW-0274">FAD</keyword>
<dbReference type="GO" id="GO:0016709">
    <property type="term" value="F:oxidoreductase activity, acting on paired donors, with incorporation or reduction of molecular oxygen, NAD(P)H as one donor, and incorporation of one atom of oxygen"/>
    <property type="evidence" value="ECO:0007669"/>
    <property type="project" value="UniProtKB-ARBA"/>
</dbReference>
<evidence type="ECO:0000256" key="1">
    <source>
        <dbReference type="ARBA" id="ARBA00001974"/>
    </source>
</evidence>
<keyword evidence="5" id="KW-0812">Transmembrane</keyword>
<evidence type="ECO:0000256" key="2">
    <source>
        <dbReference type="ARBA" id="ARBA00022630"/>
    </source>
</evidence>
<dbReference type="Proteomes" id="UP000297245">
    <property type="component" value="Unassembled WGS sequence"/>
</dbReference>
<feature type="transmembrane region" description="Helical" evidence="5">
    <location>
        <begin position="408"/>
        <end position="430"/>
    </location>
</feature>
<dbReference type="Gene3D" id="3.50.50.60">
    <property type="entry name" value="FAD/NAD(P)-binding domain"/>
    <property type="match status" value="2"/>
</dbReference>
<dbReference type="EMBL" id="ML179252">
    <property type="protein sequence ID" value="THU93313.1"/>
    <property type="molecule type" value="Genomic_DNA"/>
</dbReference>
<keyword evidence="2" id="KW-0285">Flavoprotein</keyword>
<dbReference type="Pfam" id="PF01494">
    <property type="entry name" value="FAD_binding_3"/>
    <property type="match status" value="2"/>
</dbReference>
<dbReference type="PRINTS" id="PR00420">
    <property type="entry name" value="RNGMNOXGNASE"/>
</dbReference>
<dbReference type="InterPro" id="IPR036188">
    <property type="entry name" value="FAD/NAD-bd_sf"/>
</dbReference>
<evidence type="ECO:0000259" key="6">
    <source>
        <dbReference type="Pfam" id="PF01494"/>
    </source>
</evidence>
<sequence>MAPQLPSHAKVLIVGAGPTGLATAISLLKHGLTPEDIVVVDSVMTGDNSSRALTLHAATLEALETIDCTDTLISMGIKTTAVRIRDRQAADLFSGYFSSLEGHTKYPFVIVLSQMFTERVLHDHLESLGVHIIRPVKAVGLKENEGGQPGLSVSFENGGTITAQYVVAADGARSVIRQTAGIGFADPDGLDPSVSVDPRTSQIVLADVSFKENIDYIFPTNPFAVSFGISNGGFFLTVPQGRQTASTRVYDTEDPVYRIGFSIPVSAGPPPSHPPADFLQEHINLQGPVGISSDPTQNPGSPVHLKTVHWSTRFRTHSAIADGFFKRLGGEQSGGVVMLVGDAAHIHSPVGGQGMNLGLRDAIGLGAVLVKHIKASEHSRNDKTDEILRDFAADRRSRALKQIKLTKWLMYLITTMMSPWSVQYWFFYLIGMFPFAKRQLVWSMSGLENR</sequence>
<feature type="domain" description="FAD-binding" evidence="6">
    <location>
        <begin position="9"/>
        <end position="209"/>
    </location>
</feature>
<dbReference type="PANTHER" id="PTHR43004">
    <property type="entry name" value="TRK SYSTEM POTASSIUM UPTAKE PROTEIN"/>
    <property type="match status" value="1"/>
</dbReference>
<proteinExistence type="predicted"/>
<comment type="cofactor">
    <cofactor evidence="1">
        <name>FAD</name>
        <dbReference type="ChEBI" id="CHEBI:57692"/>
    </cofactor>
</comment>
<keyword evidence="5" id="KW-1133">Transmembrane helix</keyword>
<dbReference type="InterPro" id="IPR050641">
    <property type="entry name" value="RIFMO-like"/>
</dbReference>
<evidence type="ECO:0000256" key="5">
    <source>
        <dbReference type="SAM" id="Phobius"/>
    </source>
</evidence>
<dbReference type="InterPro" id="IPR002938">
    <property type="entry name" value="FAD-bd"/>
</dbReference>